<dbReference type="GO" id="GO:0005886">
    <property type="term" value="C:plasma membrane"/>
    <property type="evidence" value="ECO:0007669"/>
    <property type="project" value="TreeGrafter"/>
</dbReference>
<name>A0A0D8XW78_DICVI</name>
<gene>
    <name evidence="3" type="ORF">DICVIV_05825</name>
</gene>
<feature type="chain" id="PRO_5002336252" description="SSD domain-containing protein" evidence="2">
    <location>
        <begin position="17"/>
        <end position="297"/>
    </location>
</feature>
<dbReference type="Proteomes" id="UP000053766">
    <property type="component" value="Unassembled WGS sequence"/>
</dbReference>
<reference evidence="4" key="2">
    <citation type="journal article" date="2016" name="Sci. Rep.">
        <title>Dictyocaulus viviparus genome, variome and transcriptome elucidate lungworm biology and support future intervention.</title>
        <authorList>
            <person name="McNulty S.N."/>
            <person name="Strube C."/>
            <person name="Rosa B.A."/>
            <person name="Martin J.C."/>
            <person name="Tyagi R."/>
            <person name="Choi Y.J."/>
            <person name="Wang Q."/>
            <person name="Hallsworth Pepin K."/>
            <person name="Zhang X."/>
            <person name="Ozersky P."/>
            <person name="Wilson R.K."/>
            <person name="Sternberg P.W."/>
            <person name="Gasser R.B."/>
            <person name="Mitreva M."/>
        </authorList>
    </citation>
    <scope>NUCLEOTIDE SEQUENCE [LARGE SCALE GENOMIC DNA]</scope>
    <source>
        <strain evidence="4">HannoverDv2000</strain>
    </source>
</reference>
<dbReference type="InterPro" id="IPR051697">
    <property type="entry name" value="Patched_domain-protein"/>
</dbReference>
<evidence type="ECO:0000256" key="2">
    <source>
        <dbReference type="SAM" id="SignalP"/>
    </source>
</evidence>
<keyword evidence="1" id="KW-1133">Transmembrane helix</keyword>
<feature type="signal peptide" evidence="2">
    <location>
        <begin position="1"/>
        <end position="16"/>
    </location>
</feature>
<reference evidence="3 4" key="1">
    <citation type="submission" date="2013-11" db="EMBL/GenBank/DDBJ databases">
        <title>Draft genome of the bovine lungworm Dictyocaulus viviparus.</title>
        <authorList>
            <person name="Mitreva M."/>
        </authorList>
    </citation>
    <scope>NUCLEOTIDE SEQUENCE [LARGE SCALE GENOMIC DNA]</scope>
    <source>
        <strain evidence="3 4">HannoverDv2000</strain>
    </source>
</reference>
<keyword evidence="1" id="KW-0812">Transmembrane</keyword>
<dbReference type="GO" id="GO:0018996">
    <property type="term" value="P:molting cycle, collagen and cuticulin-based cuticle"/>
    <property type="evidence" value="ECO:0007669"/>
    <property type="project" value="TreeGrafter"/>
</dbReference>
<dbReference type="EMBL" id="KN716281">
    <property type="protein sequence ID" value="KJH48072.1"/>
    <property type="molecule type" value="Genomic_DNA"/>
</dbReference>
<organism evidence="3 4">
    <name type="scientific">Dictyocaulus viviparus</name>
    <name type="common">Bovine lungworm</name>
    <dbReference type="NCBI Taxonomy" id="29172"/>
    <lineage>
        <taxon>Eukaryota</taxon>
        <taxon>Metazoa</taxon>
        <taxon>Ecdysozoa</taxon>
        <taxon>Nematoda</taxon>
        <taxon>Chromadorea</taxon>
        <taxon>Rhabditida</taxon>
        <taxon>Rhabditina</taxon>
        <taxon>Rhabditomorpha</taxon>
        <taxon>Strongyloidea</taxon>
        <taxon>Metastrongylidae</taxon>
        <taxon>Dictyocaulus</taxon>
    </lineage>
</organism>
<dbReference type="GO" id="GO:0006897">
    <property type="term" value="P:endocytosis"/>
    <property type="evidence" value="ECO:0007669"/>
    <property type="project" value="TreeGrafter"/>
</dbReference>
<protein>
    <recommendedName>
        <fullName evidence="5">SSD domain-containing protein</fullName>
    </recommendedName>
</protein>
<evidence type="ECO:0008006" key="5">
    <source>
        <dbReference type="Google" id="ProtNLM"/>
    </source>
</evidence>
<evidence type="ECO:0000313" key="4">
    <source>
        <dbReference type="Proteomes" id="UP000053766"/>
    </source>
</evidence>
<evidence type="ECO:0000313" key="3">
    <source>
        <dbReference type="EMBL" id="KJH48072.1"/>
    </source>
</evidence>
<dbReference type="OrthoDB" id="6510177at2759"/>
<keyword evidence="2" id="KW-0732">Signal</keyword>
<keyword evidence="1" id="KW-0472">Membrane</keyword>
<evidence type="ECO:0000256" key="1">
    <source>
        <dbReference type="SAM" id="Phobius"/>
    </source>
</evidence>
<dbReference type="AlphaFoldDB" id="A0A0D8XW78"/>
<dbReference type="PANTHER" id="PTHR10796:SF95">
    <property type="entry name" value="SSD DOMAIN-CONTAINING PROTEIN"/>
    <property type="match status" value="1"/>
</dbReference>
<keyword evidence="4" id="KW-1185">Reference proteome</keyword>
<proteinExistence type="predicted"/>
<dbReference type="PANTHER" id="PTHR10796">
    <property type="entry name" value="PATCHED-RELATED"/>
    <property type="match status" value="1"/>
</dbReference>
<feature type="transmembrane region" description="Helical" evidence="1">
    <location>
        <begin position="230"/>
        <end position="253"/>
    </location>
</feature>
<sequence length="297" mass="34151">VTLLFTILCSVKIVFTPQQDDIQTDSRYKFNFALGYTPYGARSRKELAVYNEYFASRGEPITIYAFVLAKDDGSMTRLPYLHEAIEQLDFVSSNITYDGQSFSTLCTDFCQINEPTRQFYNGLVMKVNSTEIDDRISTTFPIMEVLGKELDLSPSLFGVRTNNTDGTIQYLKMIVYQFRANPPTNWSRFDVQTYERRMSTYFHSEMKSDLLKVYCLSLTFVSDEIVRTGLSIFPCLAVGFSIMSLFSVVTIYYSSTRMGQVSCRLVKFYAIFFFFCINNKSLLINKSIITEPSRCLL</sequence>
<accession>A0A0D8XW78</accession>
<feature type="non-terminal residue" evidence="3">
    <location>
        <position position="1"/>
    </location>
</feature>
<feature type="transmembrane region" description="Helical" evidence="1">
    <location>
        <begin position="265"/>
        <end position="284"/>
    </location>
</feature>
<dbReference type="GO" id="GO:0030659">
    <property type="term" value="C:cytoplasmic vesicle membrane"/>
    <property type="evidence" value="ECO:0007669"/>
    <property type="project" value="TreeGrafter"/>
</dbReference>